<sequence>MATVTTPLRLHAYVLVADPSYLRESLSAYYPHVDRIVLSYDRTATSWTGTPLPVEQCLRIIDEIDVDGKCVRAPGDFARLDHEPLENDTFQRQAALDAASAGADWVIQLDTDEVMVDPQAFIAMIERADAEGATGLDYPARWLYTRTGRGRYLEVTTRFWGDASSYPGPLAVRAGTALRHARQIDGRLFRVDLAARNTDPWHPADAPVHAVIPRDSAVLHFSWVRHPDVIRRKFGWSGHTRFMRPPIVLRRWLWRTRHPLLTVVTSPLRRKDDGRYRLARIPEPPGGEPIAVDVPHTVDASGAVDARDPEQL</sequence>
<proteinExistence type="predicted"/>
<dbReference type="AlphaFoldDB" id="A0A7D8ACU9"/>
<name>A0A7D8ACU9_9MICO</name>
<dbReference type="Proteomes" id="UP000515708">
    <property type="component" value="Chromosome"/>
</dbReference>
<protein>
    <submittedName>
        <fullName evidence="2">Uncharacterized protein</fullName>
    </submittedName>
</protein>
<reference evidence="2 3" key="1">
    <citation type="journal article" date="2020" name="Front. Microbiol.">
        <title>Design of Bacterial Strain-Specific qPCR Assays Using NGS Data and Publicly Available Resources and Its Application to Track Biocontrol Strains.</title>
        <authorList>
            <person name="Hernandez I."/>
            <person name="Sant C."/>
            <person name="Martinez R."/>
            <person name="Fernandez C."/>
        </authorList>
    </citation>
    <scope>NUCLEOTIDE SEQUENCE [LARGE SCALE GENOMIC DNA]</scope>
    <source>
        <strain evidence="2 3">B24</strain>
    </source>
</reference>
<evidence type="ECO:0000313" key="3">
    <source>
        <dbReference type="Proteomes" id="UP000515708"/>
    </source>
</evidence>
<evidence type="ECO:0000313" key="2">
    <source>
        <dbReference type="EMBL" id="QMU97404.1"/>
    </source>
</evidence>
<accession>A0A7D8ACU9</accession>
<feature type="region of interest" description="Disordered" evidence="1">
    <location>
        <begin position="281"/>
        <end position="312"/>
    </location>
</feature>
<evidence type="ECO:0000256" key="1">
    <source>
        <dbReference type="SAM" id="MobiDB-lite"/>
    </source>
</evidence>
<dbReference type="RefSeq" id="WP_182252403.1">
    <property type="nucleotide sequence ID" value="NZ_CP043732.1"/>
</dbReference>
<dbReference type="EMBL" id="CP043732">
    <property type="protein sequence ID" value="QMU97404.1"/>
    <property type="molecule type" value="Genomic_DNA"/>
</dbReference>
<organism evidence="2 3">
    <name type="scientific">Microbacterium esteraromaticum</name>
    <dbReference type="NCBI Taxonomy" id="57043"/>
    <lineage>
        <taxon>Bacteria</taxon>
        <taxon>Bacillati</taxon>
        <taxon>Actinomycetota</taxon>
        <taxon>Actinomycetes</taxon>
        <taxon>Micrococcales</taxon>
        <taxon>Microbacteriaceae</taxon>
        <taxon>Microbacterium</taxon>
    </lineage>
</organism>
<gene>
    <name evidence="2" type="ORF">FVO59_09385</name>
</gene>